<dbReference type="Pfam" id="PF02321">
    <property type="entry name" value="OEP"/>
    <property type="match status" value="1"/>
</dbReference>
<dbReference type="Gene3D" id="1.20.1600.10">
    <property type="entry name" value="Outer membrane efflux proteins (OEP)"/>
    <property type="match status" value="1"/>
</dbReference>
<reference evidence="3" key="1">
    <citation type="journal article" date="2019" name="Int. J. Syst. Evol. Microbiol.">
        <title>The Global Catalogue of Microorganisms (GCM) 10K type strain sequencing project: providing services to taxonomists for standard genome sequencing and annotation.</title>
        <authorList>
            <consortium name="The Broad Institute Genomics Platform"/>
            <consortium name="The Broad Institute Genome Sequencing Center for Infectious Disease"/>
            <person name="Wu L."/>
            <person name="Ma J."/>
        </authorList>
    </citation>
    <scope>NUCLEOTIDE SEQUENCE [LARGE SCALE GENOMIC DNA]</scope>
    <source>
        <strain evidence="3">CGMCC 1.15959</strain>
    </source>
</reference>
<protein>
    <recommendedName>
        <fullName evidence="4">Cobalt-zinc-cadmium resistance protein CzcC</fullName>
    </recommendedName>
</protein>
<dbReference type="PANTHER" id="PTHR30203:SF24">
    <property type="entry name" value="BLR4935 PROTEIN"/>
    <property type="match status" value="1"/>
</dbReference>
<evidence type="ECO:0000256" key="1">
    <source>
        <dbReference type="ARBA" id="ARBA00007613"/>
    </source>
</evidence>
<keyword evidence="3" id="KW-1185">Reference proteome</keyword>
<evidence type="ECO:0000313" key="3">
    <source>
        <dbReference type="Proteomes" id="UP000619041"/>
    </source>
</evidence>
<dbReference type="EMBL" id="BMKL01000001">
    <property type="protein sequence ID" value="GGD96706.1"/>
    <property type="molecule type" value="Genomic_DNA"/>
</dbReference>
<name>A0ABQ1SAI5_9SPHN</name>
<dbReference type="Proteomes" id="UP000619041">
    <property type="component" value="Unassembled WGS sequence"/>
</dbReference>
<comment type="caution">
    <text evidence="2">The sequence shown here is derived from an EMBL/GenBank/DDBJ whole genome shotgun (WGS) entry which is preliminary data.</text>
</comment>
<sequence>MLAAALGSSRAIAFVEGDMSLPPPSVVGSPLELRLADAERASAEASLAIELTANRLDPAVGLGVRHIRETGDIGLVGGVSIPLPVFDRNRGGISAARAALEGAEARRAGAEIAADARARNARGAVDANLRRVEALEQSAIPEAAEALRLAELSYREGRATLLELLDTQESYTAARAALTDARLALALAQAELARAVATGDTES</sequence>
<organism evidence="2 3">
    <name type="scientific">Tsuneonella deserti</name>
    <dbReference type="NCBI Taxonomy" id="2035528"/>
    <lineage>
        <taxon>Bacteria</taxon>
        <taxon>Pseudomonadati</taxon>
        <taxon>Pseudomonadota</taxon>
        <taxon>Alphaproteobacteria</taxon>
        <taxon>Sphingomonadales</taxon>
        <taxon>Erythrobacteraceae</taxon>
        <taxon>Tsuneonella</taxon>
    </lineage>
</organism>
<evidence type="ECO:0008006" key="4">
    <source>
        <dbReference type="Google" id="ProtNLM"/>
    </source>
</evidence>
<gene>
    <name evidence="2" type="ORF">GCM10011515_15680</name>
</gene>
<evidence type="ECO:0000313" key="2">
    <source>
        <dbReference type="EMBL" id="GGD96706.1"/>
    </source>
</evidence>
<comment type="similarity">
    <text evidence="1">Belongs to the outer membrane factor (OMF) (TC 1.B.17) family.</text>
</comment>
<dbReference type="InterPro" id="IPR003423">
    <property type="entry name" value="OMP_efflux"/>
</dbReference>
<dbReference type="PANTHER" id="PTHR30203">
    <property type="entry name" value="OUTER MEMBRANE CATION EFFLUX PROTEIN"/>
    <property type="match status" value="1"/>
</dbReference>
<proteinExistence type="inferred from homology"/>
<accession>A0ABQ1SAI5</accession>
<dbReference type="InterPro" id="IPR010131">
    <property type="entry name" value="MdtP/NodT-like"/>
</dbReference>
<dbReference type="SUPFAM" id="SSF56954">
    <property type="entry name" value="Outer membrane efflux proteins (OEP)"/>
    <property type="match status" value="1"/>
</dbReference>